<evidence type="ECO:0000256" key="6">
    <source>
        <dbReference type="ARBA" id="ARBA00022723"/>
    </source>
</evidence>
<evidence type="ECO:0000256" key="9">
    <source>
        <dbReference type="ARBA" id="ARBA00023033"/>
    </source>
</evidence>
<keyword evidence="9 12" id="KW-0503">Monooxygenase</keyword>
<dbReference type="SUPFAM" id="SSF48264">
    <property type="entry name" value="Cytochrome P450"/>
    <property type="match status" value="1"/>
</dbReference>
<keyword evidence="14" id="KW-1185">Reference proteome</keyword>
<evidence type="ECO:0000256" key="4">
    <source>
        <dbReference type="ARBA" id="ARBA00010617"/>
    </source>
</evidence>
<dbReference type="InterPro" id="IPR050196">
    <property type="entry name" value="Cytochrome_P450_Monoox"/>
</dbReference>
<dbReference type="GO" id="GO:0020037">
    <property type="term" value="F:heme binding"/>
    <property type="evidence" value="ECO:0007669"/>
    <property type="project" value="InterPro"/>
</dbReference>
<comment type="function">
    <text evidence="2">May be involved in the metabolism of insect hormones and in the breakdown of synthetic insecticides.</text>
</comment>
<reference evidence="15" key="1">
    <citation type="submission" date="2022-11" db="UniProtKB">
        <authorList>
            <consortium name="WormBaseParasite"/>
        </authorList>
    </citation>
    <scope>IDENTIFICATION</scope>
</reference>
<organism evidence="14 15">
    <name type="scientific">Meloidogyne javanica</name>
    <name type="common">Root-knot nematode worm</name>
    <dbReference type="NCBI Taxonomy" id="6303"/>
    <lineage>
        <taxon>Eukaryota</taxon>
        <taxon>Metazoa</taxon>
        <taxon>Ecdysozoa</taxon>
        <taxon>Nematoda</taxon>
        <taxon>Chromadorea</taxon>
        <taxon>Rhabditida</taxon>
        <taxon>Tylenchina</taxon>
        <taxon>Tylenchomorpha</taxon>
        <taxon>Tylenchoidea</taxon>
        <taxon>Meloidogynidae</taxon>
        <taxon>Meloidogyninae</taxon>
        <taxon>Meloidogyne</taxon>
        <taxon>Meloidogyne incognita group</taxon>
    </lineage>
</organism>
<keyword evidence="8 11" id="KW-0408">Iron</keyword>
<protein>
    <submittedName>
        <fullName evidence="15">Cytochrome P450 monooxygenase</fullName>
    </submittedName>
</protein>
<evidence type="ECO:0000313" key="15">
    <source>
        <dbReference type="WBParaSite" id="scaffold15964_cov260.g18074"/>
    </source>
</evidence>
<dbReference type="Pfam" id="PF00067">
    <property type="entry name" value="p450"/>
    <property type="match status" value="1"/>
</dbReference>
<comment type="subcellular location">
    <subcellularLocation>
        <location evidence="3">Endoplasmic reticulum membrane</location>
    </subcellularLocation>
</comment>
<dbReference type="WBParaSite" id="scaffold15964_cov260.g18074">
    <property type="protein sequence ID" value="scaffold15964_cov260.g18074"/>
    <property type="gene ID" value="scaffold15964_cov260.g18074"/>
</dbReference>
<dbReference type="PRINTS" id="PR00465">
    <property type="entry name" value="EP450IV"/>
</dbReference>
<keyword evidence="13" id="KW-0812">Transmembrane</keyword>
<keyword evidence="12" id="KW-0560">Oxidoreductase</keyword>
<evidence type="ECO:0000256" key="13">
    <source>
        <dbReference type="SAM" id="Phobius"/>
    </source>
</evidence>
<evidence type="ECO:0000256" key="12">
    <source>
        <dbReference type="RuleBase" id="RU000461"/>
    </source>
</evidence>
<dbReference type="InterPro" id="IPR002403">
    <property type="entry name" value="Cyt_P450_E_grp-IV"/>
</dbReference>
<dbReference type="GO" id="GO:0016705">
    <property type="term" value="F:oxidoreductase activity, acting on paired donors, with incorporation or reduction of molecular oxygen"/>
    <property type="evidence" value="ECO:0007669"/>
    <property type="project" value="InterPro"/>
</dbReference>
<evidence type="ECO:0000256" key="3">
    <source>
        <dbReference type="ARBA" id="ARBA00004586"/>
    </source>
</evidence>
<feature type="binding site" description="axial binding residue" evidence="11">
    <location>
        <position position="361"/>
    </location>
    <ligand>
        <name>heme</name>
        <dbReference type="ChEBI" id="CHEBI:30413"/>
    </ligand>
    <ligandPart>
        <name>Fe</name>
        <dbReference type="ChEBI" id="CHEBI:18248"/>
    </ligandPart>
</feature>
<sequence length="423" mass="48941">MSFLGILIVTIIFSWFFVWFLRKYERVKCLVDKIQGPTSLPIIGNLHQFRLNPDEFFEQAQGVGYMFREQKGLRMARIWLGPLPFVIIFGAEESEPILSSNKVLHKLYHYSFLSAWIGDGLLRIIQDRIIRPQYYPEILFNLFGDGKEQKRCVKALHDFTGNAILARKQMMEKAGGIQKMLEKKAEDGGGIRLALLDLMLDMHSRNEIDLEGIQEEVDTFTFEGHDTTSAALNWFVHSMGHNQAIQAKLQQELDEVLGPDLDRDIAFDDFAELKYVDACLKETLRLYPSVPLIARQLTEDVKIKEFTLPAGTGAVIVASMVHRDTNYWENPEIFNPERFVNGDYLKHPYCYIPFSAGARNCIGQRFALMEEKTLVANIFRRFNVYPKLRTDQMRVASELIIRPMYGNYVKLERRKFGEYIGKK</sequence>
<dbReference type="InterPro" id="IPR017972">
    <property type="entry name" value="Cyt_P450_CS"/>
</dbReference>
<dbReference type="PRINTS" id="PR00385">
    <property type="entry name" value="P450"/>
</dbReference>
<keyword evidence="5 11" id="KW-0349">Heme</keyword>
<evidence type="ECO:0000256" key="10">
    <source>
        <dbReference type="ARBA" id="ARBA00023136"/>
    </source>
</evidence>
<dbReference type="GO" id="GO:0004497">
    <property type="term" value="F:monooxygenase activity"/>
    <property type="evidence" value="ECO:0007669"/>
    <property type="project" value="UniProtKB-KW"/>
</dbReference>
<evidence type="ECO:0000256" key="7">
    <source>
        <dbReference type="ARBA" id="ARBA00022824"/>
    </source>
</evidence>
<evidence type="ECO:0000256" key="5">
    <source>
        <dbReference type="ARBA" id="ARBA00022617"/>
    </source>
</evidence>
<dbReference type="PANTHER" id="PTHR24291:SF189">
    <property type="entry name" value="CYTOCHROME P450 4C3-RELATED"/>
    <property type="match status" value="1"/>
</dbReference>
<evidence type="ECO:0000256" key="1">
    <source>
        <dbReference type="ARBA" id="ARBA00001971"/>
    </source>
</evidence>
<name>A0A915LPJ3_MELJA</name>
<dbReference type="AlphaFoldDB" id="A0A915LPJ3"/>
<dbReference type="InterPro" id="IPR001128">
    <property type="entry name" value="Cyt_P450"/>
</dbReference>
<proteinExistence type="inferred from homology"/>
<feature type="transmembrane region" description="Helical" evidence="13">
    <location>
        <begin position="6"/>
        <end position="24"/>
    </location>
</feature>
<dbReference type="GO" id="GO:0005789">
    <property type="term" value="C:endoplasmic reticulum membrane"/>
    <property type="evidence" value="ECO:0007669"/>
    <property type="project" value="UniProtKB-SubCell"/>
</dbReference>
<keyword evidence="7" id="KW-0256">Endoplasmic reticulum</keyword>
<dbReference type="GO" id="GO:0005506">
    <property type="term" value="F:iron ion binding"/>
    <property type="evidence" value="ECO:0007669"/>
    <property type="project" value="InterPro"/>
</dbReference>
<keyword evidence="6 11" id="KW-0479">Metal-binding</keyword>
<dbReference type="Gene3D" id="1.10.630.10">
    <property type="entry name" value="Cytochrome P450"/>
    <property type="match status" value="2"/>
</dbReference>
<keyword evidence="13" id="KW-1133">Transmembrane helix</keyword>
<dbReference type="InterPro" id="IPR036396">
    <property type="entry name" value="Cyt_P450_sf"/>
</dbReference>
<evidence type="ECO:0000256" key="2">
    <source>
        <dbReference type="ARBA" id="ARBA00003690"/>
    </source>
</evidence>
<comment type="similarity">
    <text evidence="4 12">Belongs to the cytochrome P450 family.</text>
</comment>
<evidence type="ECO:0000256" key="8">
    <source>
        <dbReference type="ARBA" id="ARBA00023004"/>
    </source>
</evidence>
<dbReference type="PANTHER" id="PTHR24291">
    <property type="entry name" value="CYTOCHROME P450 FAMILY 4"/>
    <property type="match status" value="1"/>
</dbReference>
<evidence type="ECO:0000256" key="11">
    <source>
        <dbReference type="PIRSR" id="PIRSR602403-1"/>
    </source>
</evidence>
<evidence type="ECO:0000313" key="14">
    <source>
        <dbReference type="Proteomes" id="UP000887561"/>
    </source>
</evidence>
<keyword evidence="10 13" id="KW-0472">Membrane</keyword>
<dbReference type="PROSITE" id="PS00086">
    <property type="entry name" value="CYTOCHROME_P450"/>
    <property type="match status" value="1"/>
</dbReference>
<accession>A0A915LPJ3</accession>
<comment type="cofactor">
    <cofactor evidence="1 11">
        <name>heme</name>
        <dbReference type="ChEBI" id="CHEBI:30413"/>
    </cofactor>
</comment>
<dbReference type="Proteomes" id="UP000887561">
    <property type="component" value="Unplaced"/>
</dbReference>